<dbReference type="FunFam" id="1.10.287.130:FF:000003">
    <property type="entry name" value="Histidine kinase"/>
    <property type="match status" value="1"/>
</dbReference>
<dbReference type="InterPro" id="IPR036097">
    <property type="entry name" value="HisK_dim/P_sf"/>
</dbReference>
<evidence type="ECO:0000256" key="4">
    <source>
        <dbReference type="ARBA" id="ARBA00022475"/>
    </source>
</evidence>
<evidence type="ECO:0000256" key="9">
    <source>
        <dbReference type="ARBA" id="ARBA00022777"/>
    </source>
</evidence>
<evidence type="ECO:0000313" key="20">
    <source>
        <dbReference type="Proteomes" id="UP000198858"/>
    </source>
</evidence>
<evidence type="ECO:0000256" key="8">
    <source>
        <dbReference type="ARBA" id="ARBA00022741"/>
    </source>
</evidence>
<dbReference type="Pfam" id="PF13426">
    <property type="entry name" value="PAS_9"/>
    <property type="match status" value="2"/>
</dbReference>
<dbReference type="SMART" id="SM00448">
    <property type="entry name" value="REC"/>
    <property type="match status" value="2"/>
</dbReference>
<proteinExistence type="predicted"/>
<dbReference type="FunFam" id="3.30.565.10:FF:000010">
    <property type="entry name" value="Sensor histidine kinase RcsC"/>
    <property type="match status" value="1"/>
</dbReference>
<feature type="domain" description="PAC" evidence="18">
    <location>
        <begin position="623"/>
        <end position="675"/>
    </location>
</feature>
<evidence type="ECO:0000259" key="16">
    <source>
        <dbReference type="PROSITE" id="PS50110"/>
    </source>
</evidence>
<feature type="domain" description="PAS" evidence="17">
    <location>
        <begin position="407"/>
        <end position="477"/>
    </location>
</feature>
<feature type="domain" description="PAS" evidence="17">
    <location>
        <begin position="277"/>
        <end position="350"/>
    </location>
</feature>
<dbReference type="InterPro" id="IPR003594">
    <property type="entry name" value="HATPase_dom"/>
</dbReference>
<dbReference type="InterPro" id="IPR000700">
    <property type="entry name" value="PAS-assoc_C"/>
</dbReference>
<dbReference type="GO" id="GO:0005524">
    <property type="term" value="F:ATP binding"/>
    <property type="evidence" value="ECO:0007669"/>
    <property type="project" value="UniProtKB-KW"/>
</dbReference>
<keyword evidence="20" id="KW-1185">Reference proteome</keyword>
<dbReference type="GO" id="GO:0005886">
    <property type="term" value="C:plasma membrane"/>
    <property type="evidence" value="ECO:0007669"/>
    <property type="project" value="UniProtKB-SubCell"/>
</dbReference>
<keyword evidence="13" id="KW-0472">Membrane</keyword>
<feature type="domain" description="PAC" evidence="18">
    <location>
        <begin position="354"/>
        <end position="406"/>
    </location>
</feature>
<dbReference type="SUPFAM" id="SSF55785">
    <property type="entry name" value="PYP-like sensor domain (PAS domain)"/>
    <property type="match status" value="4"/>
</dbReference>
<evidence type="ECO:0000256" key="5">
    <source>
        <dbReference type="ARBA" id="ARBA00022553"/>
    </source>
</evidence>
<dbReference type="InterPro" id="IPR005467">
    <property type="entry name" value="His_kinase_dom"/>
</dbReference>
<dbReference type="InterPro" id="IPR011006">
    <property type="entry name" value="CheY-like_superfamily"/>
</dbReference>
<evidence type="ECO:0000256" key="7">
    <source>
        <dbReference type="ARBA" id="ARBA00022692"/>
    </source>
</evidence>
<dbReference type="PRINTS" id="PR00344">
    <property type="entry name" value="BCTRLSENSOR"/>
</dbReference>
<keyword evidence="12" id="KW-0902">Two-component regulatory system</keyword>
<dbReference type="InterPro" id="IPR001789">
    <property type="entry name" value="Sig_transdc_resp-reg_receiver"/>
</dbReference>
<dbReference type="Gene3D" id="3.30.450.20">
    <property type="entry name" value="PAS domain"/>
    <property type="match status" value="4"/>
</dbReference>
<dbReference type="InterPro" id="IPR036890">
    <property type="entry name" value="HATPase_C_sf"/>
</dbReference>
<protein>
    <recommendedName>
        <fullName evidence="3">histidine kinase</fullName>
        <ecNumber evidence="3">2.7.13.3</ecNumber>
    </recommendedName>
</protein>
<evidence type="ECO:0000259" key="17">
    <source>
        <dbReference type="PROSITE" id="PS50112"/>
    </source>
</evidence>
<dbReference type="Gene3D" id="3.40.50.2300">
    <property type="match status" value="2"/>
</dbReference>
<dbReference type="InterPro" id="IPR000014">
    <property type="entry name" value="PAS"/>
</dbReference>
<dbReference type="PROSITE" id="PS50109">
    <property type="entry name" value="HIS_KIN"/>
    <property type="match status" value="1"/>
</dbReference>
<evidence type="ECO:0000256" key="3">
    <source>
        <dbReference type="ARBA" id="ARBA00012438"/>
    </source>
</evidence>
<feature type="modified residue" description="4-aspartylphosphate" evidence="14">
    <location>
        <position position="1128"/>
    </location>
</feature>
<dbReference type="RefSeq" id="WP_244270339.1">
    <property type="nucleotide sequence ID" value="NZ_LT629745.1"/>
</dbReference>
<dbReference type="CDD" id="cd00130">
    <property type="entry name" value="PAS"/>
    <property type="match status" value="3"/>
</dbReference>
<dbReference type="CDD" id="cd00082">
    <property type="entry name" value="HisKA"/>
    <property type="match status" value="1"/>
</dbReference>
<keyword evidence="8" id="KW-0547">Nucleotide-binding</keyword>
<gene>
    <name evidence="19" type="ORF">SAMN04488552_0025</name>
</gene>
<feature type="domain" description="Response regulatory" evidence="16">
    <location>
        <begin position="1077"/>
        <end position="1196"/>
    </location>
</feature>
<feature type="domain" description="PAC" evidence="18">
    <location>
        <begin position="481"/>
        <end position="533"/>
    </location>
</feature>
<dbReference type="AlphaFoldDB" id="A0A1H1KRW5"/>
<evidence type="ECO:0000256" key="14">
    <source>
        <dbReference type="PROSITE-ProRule" id="PRU00169"/>
    </source>
</evidence>
<keyword evidence="4" id="KW-1003">Cell membrane</keyword>
<dbReference type="PROSITE" id="PS50112">
    <property type="entry name" value="PAS"/>
    <property type="match status" value="3"/>
</dbReference>
<dbReference type="InterPro" id="IPR001610">
    <property type="entry name" value="PAC"/>
</dbReference>
<dbReference type="InterPro" id="IPR003661">
    <property type="entry name" value="HisK_dim/P_dom"/>
</dbReference>
<evidence type="ECO:0000256" key="13">
    <source>
        <dbReference type="ARBA" id="ARBA00023136"/>
    </source>
</evidence>
<dbReference type="GO" id="GO:0000155">
    <property type="term" value="F:phosphorelay sensor kinase activity"/>
    <property type="evidence" value="ECO:0007669"/>
    <property type="project" value="InterPro"/>
</dbReference>
<evidence type="ECO:0000256" key="6">
    <source>
        <dbReference type="ARBA" id="ARBA00022679"/>
    </source>
</evidence>
<comment type="catalytic activity">
    <reaction evidence="1">
        <text>ATP + protein L-histidine = ADP + protein N-phospho-L-histidine.</text>
        <dbReference type="EC" id="2.7.13.3"/>
    </reaction>
</comment>
<dbReference type="PROSITE" id="PS50110">
    <property type="entry name" value="RESPONSE_REGULATORY"/>
    <property type="match status" value="2"/>
</dbReference>
<reference evidence="19 20" key="1">
    <citation type="submission" date="2016-10" db="EMBL/GenBank/DDBJ databases">
        <authorList>
            <person name="Varghese N."/>
            <person name="Submissions S."/>
        </authorList>
    </citation>
    <scope>NUCLEOTIDE SEQUENCE [LARGE SCALE GENOMIC DNA]</scope>
    <source>
        <strain evidence="19 20">Mar_2010_102</strain>
    </source>
</reference>
<dbReference type="InterPro" id="IPR004358">
    <property type="entry name" value="Sig_transdc_His_kin-like_C"/>
</dbReference>
<feature type="modified residue" description="4-aspartylphosphate" evidence="14">
    <location>
        <position position="983"/>
    </location>
</feature>
<evidence type="ECO:0000256" key="12">
    <source>
        <dbReference type="ARBA" id="ARBA00023012"/>
    </source>
</evidence>
<sequence length="1199" mass="137328">MPLTFSFDKMFARLATQDASLVTWITEDILHGIWILKLSETGDIWINTTFWKSIGFKNLSESEQTEKWNSIIPDELKTGIEKIQNNALIEEVLGEECFEINNQEGQSVFFYVKSRKIKLSSSEEYVVLKFSENVDDQQNLSSEQKKFQDLNAIYQETNELAKVGGWEVDLVKNKLFWTKVTYDIHEVNEDYEPRLEEGINFYKEGDSREKIIRLFGEAVENGIPFDSEFKLITAKNKEIWVRSFGKPEFKDGKCVRVYGAFQDINAKKLSELNYERAKERFEIVFNHSSIGNILVNIPGKILLLNPAAIKIFGYQEKDRELAMTLTFRDLIHPDFLEVAIEYRNKLINNEINKYHIEAQFYKKDGTLIWCRLHSAILRFPQKGEDLIISQVEDITSRKELEFEAKENAKRFKSAFEYSPNGMGVVSLDGTWLMVNQNLSSMFGYSKEEFMTKTFRELTHLEDLKKDTPQLQSLLNFEIDTYSVEKRFIHKSGKTIFGLLNVSAIVDDNGKALYLIGQISDITKRILSQRALQKSLKELQSLMDATTQVSLIQTDMKGIVQKFNKGAENLLGYSAEEVIKKMNVKSIHDDEEVRLRGEELSEQFNKEIKGFDVFTAKAKKGNFDAREWTYIRKDGSKFIVQLVVTAIRNHKENITGYLGVATDISQLKDMESSLRIAKKKAETANKAKSEFLANMSHEIRTPLNGIIGFTDLLMRTQLDESQSQYMKTVYNSANSLMDLINDVLDFSKIEAGKLELSEERTDLVVLCAQTVDIVKHQAHKKGLEVLLNISPYLRRYVYADTVRIRQILTNLLGNAVKFTSEGEIELSVDSQVVEEHEEELLFSFAIRDTGIGIANNNLKKIFNAFDQEDASTTRKYGGSGLGLTISNKLLNLMNSKLEVQSRLNEGSVFSFKVKLKTEKEIIQDAKPFCSIKNVLIVDDNANNRIILREMLTVNKIKSSECSNGIEALGLLKEKKEAFDLAIIDYNMPYMDGINLIKQIRTTIGLEADKLPIILLHSSINDDVIINGCKKFDVQFNITKPINLHKLYEIIEEIEQPYIPKVKSEEDISGANNFLKDYNILIAEDNPVNKFLANTIIKKALPNANLFQAENGEEAIEQFKNQELDLIFMDIQMPILSGFEATQEIRKLEKENSHIPIIALTARTVKDEMEKYLELGMDDYLSKPVVLEDIKEKIIQYLISK</sequence>
<dbReference type="SMART" id="SM00091">
    <property type="entry name" value="PAS"/>
    <property type="match status" value="3"/>
</dbReference>
<keyword evidence="6" id="KW-0808">Transferase</keyword>
<dbReference type="Proteomes" id="UP000198858">
    <property type="component" value="Chromosome I"/>
</dbReference>
<dbReference type="CDD" id="cd16922">
    <property type="entry name" value="HATPase_EvgS-ArcB-TorS-like"/>
    <property type="match status" value="1"/>
</dbReference>
<evidence type="ECO:0000256" key="1">
    <source>
        <dbReference type="ARBA" id="ARBA00000085"/>
    </source>
</evidence>
<dbReference type="Pfam" id="PF02518">
    <property type="entry name" value="HATPase_c"/>
    <property type="match status" value="1"/>
</dbReference>
<dbReference type="PANTHER" id="PTHR45339:SF1">
    <property type="entry name" value="HYBRID SIGNAL TRANSDUCTION HISTIDINE KINASE J"/>
    <property type="match status" value="1"/>
</dbReference>
<dbReference type="SMART" id="SM00387">
    <property type="entry name" value="HATPase_c"/>
    <property type="match status" value="1"/>
</dbReference>
<dbReference type="EC" id="2.7.13.3" evidence="3"/>
<dbReference type="NCBIfam" id="TIGR00229">
    <property type="entry name" value="sensory_box"/>
    <property type="match status" value="3"/>
</dbReference>
<dbReference type="InterPro" id="IPR013655">
    <property type="entry name" value="PAS_fold_3"/>
</dbReference>
<dbReference type="EMBL" id="LT629745">
    <property type="protein sequence ID" value="SDR65024.1"/>
    <property type="molecule type" value="Genomic_DNA"/>
</dbReference>
<dbReference type="Pfam" id="PF08447">
    <property type="entry name" value="PAS_3"/>
    <property type="match status" value="2"/>
</dbReference>
<dbReference type="CDD" id="cd17546">
    <property type="entry name" value="REC_hyHK_CKI1_RcsC-like"/>
    <property type="match status" value="2"/>
</dbReference>
<keyword evidence="7" id="KW-0812">Transmembrane</keyword>
<accession>A0A1H1KRW5</accession>
<comment type="subcellular location">
    <subcellularLocation>
        <location evidence="2">Cell membrane</location>
        <topology evidence="2">Multi-pass membrane protein</topology>
    </subcellularLocation>
</comment>
<name>A0A1H1KRW5_9FLAO</name>
<dbReference type="SUPFAM" id="SSF55874">
    <property type="entry name" value="ATPase domain of HSP90 chaperone/DNA topoisomerase II/histidine kinase"/>
    <property type="match status" value="1"/>
</dbReference>
<feature type="domain" description="Response regulatory" evidence="16">
    <location>
        <begin position="932"/>
        <end position="1053"/>
    </location>
</feature>
<dbReference type="SUPFAM" id="SSF47384">
    <property type="entry name" value="Homodimeric domain of signal transducing histidine kinase"/>
    <property type="match status" value="1"/>
</dbReference>
<dbReference type="InterPro" id="IPR035965">
    <property type="entry name" value="PAS-like_dom_sf"/>
</dbReference>
<evidence type="ECO:0000256" key="2">
    <source>
        <dbReference type="ARBA" id="ARBA00004651"/>
    </source>
</evidence>
<dbReference type="PROSITE" id="PS50113">
    <property type="entry name" value="PAC"/>
    <property type="match status" value="3"/>
</dbReference>
<evidence type="ECO:0000259" key="15">
    <source>
        <dbReference type="PROSITE" id="PS50109"/>
    </source>
</evidence>
<evidence type="ECO:0000313" key="19">
    <source>
        <dbReference type="EMBL" id="SDR65024.1"/>
    </source>
</evidence>
<dbReference type="Gene3D" id="3.30.565.10">
    <property type="entry name" value="Histidine kinase-like ATPase, C-terminal domain"/>
    <property type="match status" value="1"/>
</dbReference>
<dbReference type="PANTHER" id="PTHR45339">
    <property type="entry name" value="HYBRID SIGNAL TRANSDUCTION HISTIDINE KINASE J"/>
    <property type="match status" value="1"/>
</dbReference>
<dbReference type="SUPFAM" id="SSF52172">
    <property type="entry name" value="CheY-like"/>
    <property type="match status" value="2"/>
</dbReference>
<dbReference type="Pfam" id="PF00512">
    <property type="entry name" value="HisKA"/>
    <property type="match status" value="1"/>
</dbReference>
<feature type="domain" description="Histidine kinase" evidence="15">
    <location>
        <begin position="693"/>
        <end position="916"/>
    </location>
</feature>
<keyword evidence="11" id="KW-1133">Transmembrane helix</keyword>
<organism evidence="19 20">
    <name type="scientific">Christiangramia echinicola</name>
    <dbReference type="NCBI Taxonomy" id="279359"/>
    <lineage>
        <taxon>Bacteria</taxon>
        <taxon>Pseudomonadati</taxon>
        <taxon>Bacteroidota</taxon>
        <taxon>Flavobacteriia</taxon>
        <taxon>Flavobacteriales</taxon>
        <taxon>Flavobacteriaceae</taxon>
        <taxon>Christiangramia</taxon>
    </lineage>
</organism>
<evidence type="ECO:0000256" key="10">
    <source>
        <dbReference type="ARBA" id="ARBA00022840"/>
    </source>
</evidence>
<keyword evidence="9 19" id="KW-0418">Kinase</keyword>
<feature type="domain" description="PAS" evidence="17">
    <location>
        <begin position="534"/>
        <end position="606"/>
    </location>
</feature>
<keyword evidence="10" id="KW-0067">ATP-binding</keyword>
<dbReference type="Gene3D" id="1.10.287.130">
    <property type="match status" value="1"/>
</dbReference>
<dbReference type="SMART" id="SM00086">
    <property type="entry name" value="PAC"/>
    <property type="match status" value="4"/>
</dbReference>
<evidence type="ECO:0000256" key="11">
    <source>
        <dbReference type="ARBA" id="ARBA00022989"/>
    </source>
</evidence>
<keyword evidence="5 14" id="KW-0597">Phosphoprotein</keyword>
<evidence type="ECO:0000259" key="18">
    <source>
        <dbReference type="PROSITE" id="PS50113"/>
    </source>
</evidence>
<dbReference type="Pfam" id="PF00072">
    <property type="entry name" value="Response_reg"/>
    <property type="match status" value="2"/>
</dbReference>
<dbReference type="STRING" id="1250231.SAMN04488552_0025"/>
<dbReference type="SMART" id="SM00388">
    <property type="entry name" value="HisKA"/>
    <property type="match status" value="1"/>
</dbReference>